<dbReference type="EMBL" id="KK198758">
    <property type="protein sequence ID" value="KCW71087.1"/>
    <property type="molecule type" value="Genomic_DNA"/>
</dbReference>
<evidence type="ECO:0000313" key="1">
    <source>
        <dbReference type="EMBL" id="KCW71087.1"/>
    </source>
</evidence>
<dbReference type="InParanoid" id="A0A059BY86"/>
<dbReference type="AlphaFoldDB" id="A0A059BY86"/>
<dbReference type="Gramene" id="KCW71087">
    <property type="protein sequence ID" value="KCW71087"/>
    <property type="gene ID" value="EUGRSUZ_F04185"/>
</dbReference>
<name>A0A059BY86_EUCGR</name>
<organism evidence="1">
    <name type="scientific">Eucalyptus grandis</name>
    <name type="common">Flooded gum</name>
    <dbReference type="NCBI Taxonomy" id="71139"/>
    <lineage>
        <taxon>Eukaryota</taxon>
        <taxon>Viridiplantae</taxon>
        <taxon>Streptophyta</taxon>
        <taxon>Embryophyta</taxon>
        <taxon>Tracheophyta</taxon>
        <taxon>Spermatophyta</taxon>
        <taxon>Magnoliopsida</taxon>
        <taxon>eudicotyledons</taxon>
        <taxon>Gunneridae</taxon>
        <taxon>Pentapetalae</taxon>
        <taxon>rosids</taxon>
        <taxon>malvids</taxon>
        <taxon>Myrtales</taxon>
        <taxon>Myrtaceae</taxon>
        <taxon>Myrtoideae</taxon>
        <taxon>Eucalypteae</taxon>
        <taxon>Eucalyptus</taxon>
    </lineage>
</organism>
<protein>
    <submittedName>
        <fullName evidence="1">Uncharacterized protein</fullName>
    </submittedName>
</protein>
<accession>A0A059BY86</accession>
<gene>
    <name evidence="1" type="ORF">EUGRSUZ_F04185</name>
</gene>
<proteinExistence type="predicted"/>
<reference evidence="1" key="1">
    <citation type="submission" date="2013-07" db="EMBL/GenBank/DDBJ databases">
        <title>The genome of Eucalyptus grandis.</title>
        <authorList>
            <person name="Schmutz J."/>
            <person name="Hayes R."/>
            <person name="Myburg A."/>
            <person name="Tuskan G."/>
            <person name="Grattapaglia D."/>
            <person name="Rokhsar D.S."/>
        </authorList>
    </citation>
    <scope>NUCLEOTIDE SEQUENCE</scope>
    <source>
        <tissue evidence="1">Leaf extractions</tissue>
    </source>
</reference>
<sequence length="75" mass="8993">MTLTLIHKKYTYDLITLSKITDQCNIDFFLSSHSSYKLRFTTLRFLKEVNSHDPLSSSQEIYLRFNHFVYNHISM</sequence>